<dbReference type="GO" id="GO:0046872">
    <property type="term" value="F:metal ion binding"/>
    <property type="evidence" value="ECO:0007669"/>
    <property type="project" value="UniProtKB-KW"/>
</dbReference>
<dbReference type="GO" id="GO:0017157">
    <property type="term" value="P:regulation of exocytosis"/>
    <property type="evidence" value="ECO:0007669"/>
    <property type="project" value="TreeGrafter"/>
</dbReference>
<dbReference type="Gene3D" id="3.40.525.10">
    <property type="entry name" value="CRAL-TRIO lipid binding domain"/>
    <property type="match status" value="1"/>
</dbReference>
<keyword evidence="13 16" id="KW-0472">Membrane</keyword>
<dbReference type="PANTHER" id="PTHR47669">
    <property type="entry name" value="PHOSPHATIDYLINOSITOL TRANSFER PROTEIN SFH5"/>
    <property type="match status" value="1"/>
</dbReference>
<dbReference type="InterPro" id="IPR011074">
    <property type="entry name" value="CRAL/TRIO_N_dom"/>
</dbReference>
<dbReference type="GO" id="GO:0032541">
    <property type="term" value="C:cortical endoplasmic reticulum"/>
    <property type="evidence" value="ECO:0007669"/>
    <property type="project" value="TreeGrafter"/>
</dbReference>
<dbReference type="InterPro" id="IPR036865">
    <property type="entry name" value="CRAL-TRIO_dom_sf"/>
</dbReference>
<dbReference type="EMBL" id="CP014585">
    <property type="protein sequence ID" value="ANZ75534.1"/>
    <property type="molecule type" value="Genomic_DNA"/>
</dbReference>
<dbReference type="PROSITE" id="PS50191">
    <property type="entry name" value="CRAL_TRIO"/>
    <property type="match status" value="1"/>
</dbReference>
<keyword evidence="11" id="KW-0408">Iron</keyword>
<evidence type="ECO:0000256" key="11">
    <source>
        <dbReference type="ARBA" id="ARBA00023004"/>
    </source>
</evidence>
<gene>
    <name evidence="18" type="primary">SFH5</name>
    <name evidence="18" type="ORF">ATY40_BA7501948</name>
</gene>
<evidence type="ECO:0000313" key="19">
    <source>
        <dbReference type="Proteomes" id="UP000094565"/>
    </source>
</evidence>
<dbReference type="SUPFAM" id="SSF52087">
    <property type="entry name" value="CRAL/TRIO domain"/>
    <property type="match status" value="1"/>
</dbReference>
<evidence type="ECO:0000256" key="4">
    <source>
        <dbReference type="ARBA" id="ARBA00018320"/>
    </source>
</evidence>
<comment type="similarity">
    <text evidence="3 16">Belongs to the SFH5 family.</text>
</comment>
<keyword evidence="10 16" id="KW-0492">Microsome</keyword>
<protein>
    <recommendedName>
        <fullName evidence="4 16">Phosphatidylinositol transfer protein SFH5</fullName>
        <shortName evidence="16">PITP SFH5</shortName>
    </recommendedName>
</protein>
<evidence type="ECO:0000256" key="1">
    <source>
        <dbReference type="ARBA" id="ARBA00001970"/>
    </source>
</evidence>
<evidence type="ECO:0000256" key="16">
    <source>
        <dbReference type="RuleBase" id="RU367059"/>
    </source>
</evidence>
<dbReference type="GO" id="GO:0005886">
    <property type="term" value="C:plasma membrane"/>
    <property type="evidence" value="ECO:0007669"/>
    <property type="project" value="TreeGrafter"/>
</dbReference>
<organism evidence="18 19">
    <name type="scientific">Komagataella pastoris</name>
    <name type="common">Yeast</name>
    <name type="synonym">Pichia pastoris</name>
    <dbReference type="NCBI Taxonomy" id="4922"/>
    <lineage>
        <taxon>Eukaryota</taxon>
        <taxon>Fungi</taxon>
        <taxon>Dikarya</taxon>
        <taxon>Ascomycota</taxon>
        <taxon>Saccharomycotina</taxon>
        <taxon>Pichiomycetes</taxon>
        <taxon>Pichiales</taxon>
        <taxon>Pichiaceae</taxon>
        <taxon>Komagataella</taxon>
    </lineage>
</organism>
<evidence type="ECO:0000256" key="9">
    <source>
        <dbReference type="ARBA" id="ARBA00022824"/>
    </source>
</evidence>
<dbReference type="GO" id="GO:0008526">
    <property type="term" value="F:phosphatidylinositol transfer activity"/>
    <property type="evidence" value="ECO:0007669"/>
    <property type="project" value="UniProtKB-UniRule"/>
</dbReference>
<accession>A0A1B2JBV9</accession>
<evidence type="ECO:0000256" key="6">
    <source>
        <dbReference type="ARBA" id="ARBA00022490"/>
    </source>
</evidence>
<dbReference type="PANTHER" id="PTHR47669:SF1">
    <property type="entry name" value="PHOSPHATIDYLINOSITOL TRANSFER PROTEIN SFH5"/>
    <property type="match status" value="1"/>
</dbReference>
<proteinExistence type="inferred from homology"/>
<evidence type="ECO:0000256" key="13">
    <source>
        <dbReference type="ARBA" id="ARBA00023136"/>
    </source>
</evidence>
<reference evidence="18 19" key="1">
    <citation type="submission" date="2016-02" db="EMBL/GenBank/DDBJ databases">
        <title>Comparative genomic and transcriptomic foundation for Pichia pastoris.</title>
        <authorList>
            <person name="Love K.R."/>
            <person name="Shah K.A."/>
            <person name="Whittaker C.A."/>
            <person name="Wu J."/>
            <person name="Bartlett M.C."/>
            <person name="Ma D."/>
            <person name="Leeson R.L."/>
            <person name="Priest M."/>
            <person name="Young S.K."/>
            <person name="Love J.C."/>
        </authorList>
    </citation>
    <scope>NUCLEOTIDE SEQUENCE [LARGE SCALE GENOMIC DNA]</scope>
    <source>
        <strain evidence="18 19">ATCC 28485</strain>
    </source>
</reference>
<dbReference type="InterPro" id="IPR036273">
    <property type="entry name" value="CRAL/TRIO_N_dom_sf"/>
</dbReference>
<evidence type="ECO:0000259" key="17">
    <source>
        <dbReference type="PROSITE" id="PS50191"/>
    </source>
</evidence>
<evidence type="ECO:0000256" key="15">
    <source>
        <dbReference type="ARBA" id="ARBA00024180"/>
    </source>
</evidence>
<evidence type="ECO:0000256" key="12">
    <source>
        <dbReference type="ARBA" id="ARBA00023055"/>
    </source>
</evidence>
<dbReference type="InterPro" id="IPR001251">
    <property type="entry name" value="CRAL-TRIO_dom"/>
</dbReference>
<evidence type="ECO:0000256" key="3">
    <source>
        <dbReference type="ARBA" id="ARBA00006667"/>
    </source>
</evidence>
<keyword evidence="12 16" id="KW-0445">Lipid transport</keyword>
<evidence type="ECO:0000256" key="8">
    <source>
        <dbReference type="ARBA" id="ARBA00022723"/>
    </source>
</evidence>
<comment type="cofactor">
    <cofactor evidence="1">
        <name>heme b</name>
        <dbReference type="ChEBI" id="CHEBI:60344"/>
    </cofactor>
</comment>
<feature type="domain" description="CRAL-TRIO" evidence="17">
    <location>
        <begin position="135"/>
        <end position="257"/>
    </location>
</feature>
<dbReference type="AlphaFoldDB" id="A0A1B2JBV9"/>
<evidence type="ECO:0000313" key="18">
    <source>
        <dbReference type="EMBL" id="ANZ75534.1"/>
    </source>
</evidence>
<keyword evidence="19" id="KW-1185">Reference proteome</keyword>
<dbReference type="InterPro" id="IPR042938">
    <property type="entry name" value="Sfh5"/>
</dbReference>
<keyword evidence="8" id="KW-0479">Metal-binding</keyword>
<name>A0A1B2JBV9_PICPA</name>
<dbReference type="Pfam" id="PF03765">
    <property type="entry name" value="CRAL_TRIO_N"/>
    <property type="match status" value="1"/>
</dbReference>
<evidence type="ECO:0000256" key="7">
    <source>
        <dbReference type="ARBA" id="ARBA00022617"/>
    </source>
</evidence>
<dbReference type="OrthoDB" id="75724at2759"/>
<keyword evidence="7" id="KW-0349">Heme</keyword>
<comment type="function">
    <text evidence="15">Non-classical phosphatidylinositol (PtdIns) transfer protein (PITP), which exhibits PtdIns-binding/transfer activity in the absence of detectable PtdCho-binding/transfer activity. Regulates PtdIns(4,5)P2 homeostasis at the plasma membrane. Heme-binding protein that may play a role in organic oxidant-induced stress responses.</text>
</comment>
<dbReference type="SUPFAM" id="SSF46938">
    <property type="entry name" value="CRAL/TRIO N-terminal domain"/>
    <property type="match status" value="1"/>
</dbReference>
<dbReference type="CDD" id="cd00170">
    <property type="entry name" value="SEC14"/>
    <property type="match status" value="1"/>
</dbReference>
<evidence type="ECO:0000256" key="14">
    <source>
        <dbReference type="ARBA" id="ARBA00024146"/>
    </source>
</evidence>
<evidence type="ECO:0000256" key="10">
    <source>
        <dbReference type="ARBA" id="ARBA00022848"/>
    </source>
</evidence>
<keyword evidence="6 16" id="KW-0963">Cytoplasm</keyword>
<dbReference type="Pfam" id="PF00650">
    <property type="entry name" value="CRAL_TRIO"/>
    <property type="match status" value="1"/>
</dbReference>
<keyword evidence="9 16" id="KW-0256">Endoplasmic reticulum</keyword>
<evidence type="ECO:0000256" key="2">
    <source>
        <dbReference type="ARBA" id="ARBA00004406"/>
    </source>
</evidence>
<dbReference type="Proteomes" id="UP000094565">
    <property type="component" value="Chromosome 2"/>
</dbReference>
<dbReference type="GO" id="GO:0043001">
    <property type="term" value="P:Golgi to plasma membrane protein transport"/>
    <property type="evidence" value="ECO:0007669"/>
    <property type="project" value="TreeGrafter"/>
</dbReference>
<comment type="subcellular location">
    <subcellularLocation>
        <location evidence="16">Cytoplasm</location>
    </subcellularLocation>
    <subcellularLocation>
        <location evidence="2 16">Endoplasmic reticulum membrane</location>
        <topology evidence="2 16">Peripheral membrane protein</topology>
    </subcellularLocation>
    <subcellularLocation>
        <location evidence="16">Microsome membrane</location>
        <topology evidence="16">Peripheral membrane protein</topology>
    </subcellularLocation>
</comment>
<evidence type="ECO:0000256" key="5">
    <source>
        <dbReference type="ARBA" id="ARBA00022448"/>
    </source>
</evidence>
<dbReference type="SMART" id="SM00516">
    <property type="entry name" value="SEC14"/>
    <property type="match status" value="1"/>
</dbReference>
<comment type="catalytic activity">
    <reaction evidence="14">
        <text>a 1,2-diacyl-sn-glycero-3-phospho-(1D-myo-inositol)(in) = a 1,2-diacyl-sn-glycero-3-phospho-(1D-myo-inositol)(out)</text>
        <dbReference type="Rhea" id="RHEA:38691"/>
        <dbReference type="ChEBI" id="CHEBI:57880"/>
    </reaction>
    <physiologicalReaction direction="left-to-right" evidence="14">
        <dbReference type="Rhea" id="RHEA:38692"/>
    </physiologicalReaction>
</comment>
<dbReference type="GO" id="GO:0005789">
    <property type="term" value="C:endoplasmic reticulum membrane"/>
    <property type="evidence" value="ECO:0007669"/>
    <property type="project" value="UniProtKB-SubCell"/>
</dbReference>
<dbReference type="GO" id="GO:0005829">
    <property type="term" value="C:cytosol"/>
    <property type="evidence" value="ECO:0007669"/>
    <property type="project" value="TreeGrafter"/>
</dbReference>
<keyword evidence="5 16" id="KW-0813">Transport</keyword>
<dbReference type="SMART" id="SM01100">
    <property type="entry name" value="CRAL_TRIO_N"/>
    <property type="match status" value="1"/>
</dbReference>
<sequence>MSTPEEQEKLVNQFVEQFPDIVEEADYDELWGNQLDPKGSYYKESIAKKLATKFLRANRWDLELAKEQLKNTLIWRKEFNPLSAGFREKHDEKFDVLGVITYHSEQTVPNIKLINWNLYGNVKEPRTIFEDLPTFMRWRVGLMEQALQMLNFEDDTNEYMVQIHDYKNVAFLKLDPSVKKGSKSVIEIFTSYYPEVMSRKYFVNVPLILSWVYTLVKTFVPKETSRKFQVLSNSKDVGSSLGDLVPTDYGGKGKKLEDQRFNFNKTGREAVLSDYAAYLLQKQFTEELD</sequence>